<reference evidence="2" key="1">
    <citation type="submission" date="2023-01" db="EMBL/GenBank/DDBJ databases">
        <title>Genome assembly of the deep-sea coral Lophelia pertusa.</title>
        <authorList>
            <person name="Herrera S."/>
            <person name="Cordes E."/>
        </authorList>
    </citation>
    <scope>NUCLEOTIDE SEQUENCE</scope>
    <source>
        <strain evidence="2">USNM1676648</strain>
        <tissue evidence="2">Polyp</tissue>
    </source>
</reference>
<accession>A0A9X0D3L4</accession>
<dbReference type="EMBL" id="MU825878">
    <property type="protein sequence ID" value="KAJ7386052.1"/>
    <property type="molecule type" value="Genomic_DNA"/>
</dbReference>
<proteinExistence type="predicted"/>
<feature type="compositionally biased region" description="Pro residues" evidence="1">
    <location>
        <begin position="64"/>
        <end position="75"/>
    </location>
</feature>
<name>A0A9X0D3L4_9CNID</name>
<protein>
    <submittedName>
        <fullName evidence="2">Uncharacterized protein</fullName>
    </submittedName>
</protein>
<evidence type="ECO:0000313" key="3">
    <source>
        <dbReference type="Proteomes" id="UP001163046"/>
    </source>
</evidence>
<evidence type="ECO:0000313" key="2">
    <source>
        <dbReference type="EMBL" id="KAJ7386052.1"/>
    </source>
</evidence>
<organism evidence="2 3">
    <name type="scientific">Desmophyllum pertusum</name>
    <dbReference type="NCBI Taxonomy" id="174260"/>
    <lineage>
        <taxon>Eukaryota</taxon>
        <taxon>Metazoa</taxon>
        <taxon>Cnidaria</taxon>
        <taxon>Anthozoa</taxon>
        <taxon>Hexacorallia</taxon>
        <taxon>Scleractinia</taxon>
        <taxon>Caryophylliina</taxon>
        <taxon>Caryophylliidae</taxon>
        <taxon>Desmophyllum</taxon>
    </lineage>
</organism>
<feature type="region of interest" description="Disordered" evidence="1">
    <location>
        <begin position="62"/>
        <end position="129"/>
    </location>
</feature>
<feature type="compositionally biased region" description="Basic residues" evidence="1">
    <location>
        <begin position="105"/>
        <end position="129"/>
    </location>
</feature>
<keyword evidence="3" id="KW-1185">Reference proteome</keyword>
<comment type="caution">
    <text evidence="2">The sequence shown here is derived from an EMBL/GenBank/DDBJ whole genome shotgun (WGS) entry which is preliminary data.</text>
</comment>
<evidence type="ECO:0000256" key="1">
    <source>
        <dbReference type="SAM" id="MobiDB-lite"/>
    </source>
</evidence>
<gene>
    <name evidence="2" type="ORF">OS493_012386</name>
</gene>
<dbReference type="AlphaFoldDB" id="A0A9X0D3L4"/>
<feature type="compositionally biased region" description="Pro residues" evidence="1">
    <location>
        <begin position="83"/>
        <end position="102"/>
    </location>
</feature>
<sequence length="129" mass="13922">MNDEFGKEDETFASNITKQVNIDMDDLNLPLLFEENAEAEQMAAGNANEVADNGAAEHVALPAALPPAPALPPIEDPLNPDVEAPPPAPAAAPPAPRRAPSPPRRERRRERSPHGGRRARSRSPRRNGM</sequence>
<dbReference type="Proteomes" id="UP001163046">
    <property type="component" value="Unassembled WGS sequence"/>
</dbReference>